<protein>
    <submittedName>
        <fullName evidence="6">Maturation protein</fullName>
    </submittedName>
</protein>
<dbReference type="EMBL" id="BK014059">
    <property type="protein sequence ID" value="DAD52286.1"/>
    <property type="molecule type" value="Genomic_RNA"/>
</dbReference>
<name>A0A8S5L3D1_9VIRU</name>
<gene>
    <name evidence="6" type="primary">SRR6960799_7_1</name>
</gene>
<keyword evidence="4" id="KW-1160">Virus entry into host cell</keyword>
<reference evidence="6" key="1">
    <citation type="submission" date="2020-09" db="EMBL/GenBank/DDBJ databases">
        <title>Leviviricetes taxonomy.</title>
        <authorList>
            <person name="Stockdale S.R."/>
            <person name="Callanan J."/>
            <person name="Adriaenssens E.M."/>
            <person name="Kuhn J.H."/>
            <person name="Rumnieks J."/>
            <person name="Shkoporov A."/>
            <person name="Draper L.A."/>
            <person name="Ross P."/>
            <person name="Hill C."/>
        </authorList>
    </citation>
    <scope>NUCLEOTIDE SEQUENCE</scope>
</reference>
<dbReference type="Pfam" id="PF03863">
    <property type="entry name" value="Phage_mat-A"/>
    <property type="match status" value="1"/>
</dbReference>
<keyword evidence="3" id="KW-0946">Virion</keyword>
<keyword evidence="3" id="KW-1175">Viral attachment to host cell pilus</keyword>
<proteinExistence type="inferred from homology"/>
<comment type="similarity">
    <text evidence="5">Belongs to the Leviviricetes maturation protein family.</text>
</comment>
<keyword evidence="1" id="KW-0945">Host-virus interaction</keyword>
<dbReference type="KEGG" id="vg:80399411"/>
<organism evidence="6 7">
    <name type="scientific">ssRNA phage SRR6960799_7</name>
    <dbReference type="NCBI Taxonomy" id="2786603"/>
    <lineage>
        <taxon>Viruses</taxon>
        <taxon>Riboviria</taxon>
        <taxon>Orthornavirae</taxon>
        <taxon>Lenarviricota</taxon>
        <taxon>Leviviricetes</taxon>
        <taxon>Timlovirales</taxon>
        <taxon>Blumeviridae</taxon>
        <taxon>Kemiovirus</taxon>
        <taxon>Kemiovirus caenivicinum</taxon>
    </lineage>
</organism>
<dbReference type="Proteomes" id="UP000676394">
    <property type="component" value="Segment"/>
</dbReference>
<accession>A0A8S5L3D1</accession>
<sequence>MISIFSNACFLAFGLDDHNPHIGLLGNVCCLIPLTGQKPLLLGHQPGTTPGLMGMNNCLHDNYSGSLAQLNLQTNSDGTYRINDVNYKYVLIGDGHYDLSPGFYYHKGHTGEWSVDISGLSIVLTQRVHINRPDVNVFYYQTIKQAWYLSDINTGTRSLMCGAAFEMKENTTGKTIDIPDPRPSSRTTRFFSKERLVVCGDHPLALDAEILKLLDRRFLPGVPYMFEEQIWGDLSQQSCNNVKVLDTNSIAYIGDLVHLKDLIFDTIKLLKGKATLKSMADLFLTVKYAILTFIDDTKAVASVGKKLTKHQFLFCSTTRSLSSFVTTDPGPSPGLTWSTQFHQKIYYLNDDVGWIKGIRLALTTGLFPSLTNVWDFVPYSFVIDWFFDLGSLFERVDTNTLISVLPIQAACQSRCDKTAVSCSSLPEMTSRNFQGFINYQRYRRDIVSSITPPGWRIDAKKEGFDHWVESGAMLIQKRRK</sequence>
<evidence type="ECO:0000313" key="6">
    <source>
        <dbReference type="EMBL" id="DAD52286.1"/>
    </source>
</evidence>
<keyword evidence="2" id="KW-1161">Viral attachment to host cell</keyword>
<evidence type="ECO:0000256" key="4">
    <source>
        <dbReference type="ARBA" id="ARBA00023296"/>
    </source>
</evidence>
<dbReference type="InterPro" id="IPR005563">
    <property type="entry name" value="A_protein"/>
</dbReference>
<dbReference type="GeneID" id="80399411"/>
<keyword evidence="7" id="KW-1185">Reference proteome</keyword>
<evidence type="ECO:0000256" key="2">
    <source>
        <dbReference type="ARBA" id="ARBA00022804"/>
    </source>
</evidence>
<dbReference type="RefSeq" id="YP_010770173.1">
    <property type="nucleotide sequence ID" value="NC_074186.1"/>
</dbReference>
<evidence type="ECO:0000256" key="5">
    <source>
        <dbReference type="ARBA" id="ARBA00035110"/>
    </source>
</evidence>
<evidence type="ECO:0000256" key="3">
    <source>
        <dbReference type="ARBA" id="ARBA00023104"/>
    </source>
</evidence>
<evidence type="ECO:0000256" key="1">
    <source>
        <dbReference type="ARBA" id="ARBA00022581"/>
    </source>
</evidence>
<dbReference type="GO" id="GO:0039666">
    <property type="term" value="P:virion attachment to host cell pilus"/>
    <property type="evidence" value="ECO:0007669"/>
    <property type="project" value="UniProtKB-KW"/>
</dbReference>
<evidence type="ECO:0000313" key="7">
    <source>
        <dbReference type="Proteomes" id="UP000676394"/>
    </source>
</evidence>